<dbReference type="Pfam" id="PF00069">
    <property type="entry name" value="Pkinase"/>
    <property type="match status" value="1"/>
</dbReference>
<dbReference type="PANTHER" id="PTHR24345">
    <property type="entry name" value="SERINE/THREONINE-PROTEIN KINASE PLK"/>
    <property type="match status" value="1"/>
</dbReference>
<feature type="domain" description="Protein kinase" evidence="7">
    <location>
        <begin position="1"/>
        <end position="196"/>
    </location>
</feature>
<keyword evidence="2" id="KW-0808">Transferase</keyword>
<dbReference type="InterPro" id="IPR033701">
    <property type="entry name" value="POLO_box_1"/>
</dbReference>
<evidence type="ECO:0000256" key="2">
    <source>
        <dbReference type="ARBA" id="ARBA00022679"/>
    </source>
</evidence>
<feature type="region of interest" description="Disordered" evidence="6">
    <location>
        <begin position="227"/>
        <end position="282"/>
    </location>
</feature>
<dbReference type="Gene3D" id="1.10.510.10">
    <property type="entry name" value="Transferase(Phosphotransferase) domain 1"/>
    <property type="match status" value="1"/>
</dbReference>
<dbReference type="PROSITE" id="PS50078">
    <property type="entry name" value="POLO_BOX"/>
    <property type="match status" value="1"/>
</dbReference>
<dbReference type="Pfam" id="PF00659">
    <property type="entry name" value="POLO_box"/>
    <property type="match status" value="1"/>
</dbReference>
<dbReference type="InParanoid" id="D8M5N7"/>
<reference evidence="9" key="1">
    <citation type="submission" date="2010-02" db="EMBL/GenBank/DDBJ databases">
        <title>Sequencing and annotation of the Blastocystis hominis genome.</title>
        <authorList>
            <person name="Wincker P."/>
        </authorList>
    </citation>
    <scope>NUCLEOTIDE SEQUENCE</scope>
    <source>
        <strain evidence="9">Singapore isolate B</strain>
    </source>
</reference>
<evidence type="ECO:0000313" key="9">
    <source>
        <dbReference type="EMBL" id="CBK23376.2"/>
    </source>
</evidence>
<dbReference type="Proteomes" id="UP000008312">
    <property type="component" value="Unassembled WGS sequence"/>
</dbReference>
<dbReference type="OrthoDB" id="408964at2759"/>
<dbReference type="InterPro" id="IPR011009">
    <property type="entry name" value="Kinase-like_dom_sf"/>
</dbReference>
<dbReference type="SUPFAM" id="SSF82615">
    <property type="entry name" value="Polo-box domain"/>
    <property type="match status" value="2"/>
</dbReference>
<feature type="compositionally biased region" description="Low complexity" evidence="6">
    <location>
        <begin position="316"/>
        <end position="329"/>
    </location>
</feature>
<dbReference type="GO" id="GO:0004674">
    <property type="term" value="F:protein serine/threonine kinase activity"/>
    <property type="evidence" value="ECO:0007669"/>
    <property type="project" value="UniProtKB-KW"/>
</dbReference>
<evidence type="ECO:0000256" key="4">
    <source>
        <dbReference type="ARBA" id="ARBA00022777"/>
    </source>
</evidence>
<feature type="compositionally biased region" description="Low complexity" evidence="6">
    <location>
        <begin position="273"/>
        <end position="282"/>
    </location>
</feature>
<dbReference type="InterPro" id="IPR000959">
    <property type="entry name" value="POLO_box_dom"/>
</dbReference>
<dbReference type="InterPro" id="IPR036947">
    <property type="entry name" value="POLO_box_dom_sf"/>
</dbReference>
<name>D8M5N7_BLAHO</name>
<dbReference type="GO" id="GO:0005524">
    <property type="term" value="F:ATP binding"/>
    <property type="evidence" value="ECO:0007669"/>
    <property type="project" value="UniProtKB-KW"/>
</dbReference>
<dbReference type="InterPro" id="IPR008271">
    <property type="entry name" value="Ser/Thr_kinase_AS"/>
</dbReference>
<dbReference type="PROSITE" id="PS00108">
    <property type="entry name" value="PROTEIN_KINASE_ST"/>
    <property type="match status" value="1"/>
</dbReference>
<dbReference type="CDD" id="cd13118">
    <property type="entry name" value="POLO_box_1"/>
    <property type="match status" value="1"/>
</dbReference>
<sequence>MYKHFEDNRYHYLILELCSHDTLGHLIKNRKYLTEPEVQYFLLQIIDAVKYLHNRRIIHRDLKLGNVFLDDNLDVKVGDFGLATELSEPNERKKTMCGTPNYIAPEILESEGKRAYSYEVDIWAIGVITYTLLIGKAPYDGGSRKSTYENIRQNDFSFPIKDRFVSHQARMFIRSILTTDPASRLSLDQMLQHPFFTDSPISPPKSLPPYILYQPYLLTSRPATEPTPVLQRVHRSTSSSDSAADPSSSPQPVACLTSSRPRQQTRPHDGPREAAAARGREAALACGDAARAGRAGRELQLRLRREREEQHQPVLADGAPGARNGRPAGSGQPDLPRSARAHRQGDLRGAARGHGADVPGTPMLIGHAANLHTAMHHPLLMKNADAISTTRTANWIVDEYDFTRKYGIAYMFSNGLIGVLFNDKTSIVVSSNGLYYEYHPRISIKEWNRSQQFPPLYKGSIDDFPAEISKKITLVKYFRTTFHERANNREISKEELEDIAKGGPAKNLPFVIKWLIKEEASIIMLSTGAIQVRYEGGTILNLECPFDDVTYLDKFGMITAVPLAKAVGLGRDDLKRRLDYVTNNITDIVTTLSRNH</sequence>
<feature type="region of interest" description="Disordered" evidence="6">
    <location>
        <begin position="306"/>
        <end position="361"/>
    </location>
</feature>
<evidence type="ECO:0000256" key="3">
    <source>
        <dbReference type="ARBA" id="ARBA00022741"/>
    </source>
</evidence>
<dbReference type="SMART" id="SM00220">
    <property type="entry name" value="S_TKc"/>
    <property type="match status" value="1"/>
</dbReference>
<dbReference type="SUPFAM" id="SSF56112">
    <property type="entry name" value="Protein kinase-like (PK-like)"/>
    <property type="match status" value="1"/>
</dbReference>
<dbReference type="GO" id="GO:0005634">
    <property type="term" value="C:nucleus"/>
    <property type="evidence" value="ECO:0007669"/>
    <property type="project" value="TreeGrafter"/>
</dbReference>
<keyword evidence="1" id="KW-0723">Serine/threonine-protein kinase</keyword>
<dbReference type="RefSeq" id="XP_012897424.1">
    <property type="nucleotide sequence ID" value="XM_013041970.1"/>
</dbReference>
<organism evidence="9">
    <name type="scientific">Blastocystis hominis</name>
    <dbReference type="NCBI Taxonomy" id="12968"/>
    <lineage>
        <taxon>Eukaryota</taxon>
        <taxon>Sar</taxon>
        <taxon>Stramenopiles</taxon>
        <taxon>Bigyra</taxon>
        <taxon>Opalozoa</taxon>
        <taxon>Opalinata</taxon>
        <taxon>Blastocystidae</taxon>
        <taxon>Blastocystis</taxon>
    </lineage>
</organism>
<evidence type="ECO:0000256" key="5">
    <source>
        <dbReference type="ARBA" id="ARBA00022840"/>
    </source>
</evidence>
<dbReference type="Gene3D" id="3.30.1120.30">
    <property type="entry name" value="POLO box domain"/>
    <property type="match status" value="2"/>
</dbReference>
<evidence type="ECO:0000259" key="8">
    <source>
        <dbReference type="PROSITE" id="PS50078"/>
    </source>
</evidence>
<keyword evidence="5" id="KW-0067">ATP-binding</keyword>
<keyword evidence="4" id="KW-0418">Kinase</keyword>
<gene>
    <name evidence="9" type="ORF">GSBLH_T00003264001</name>
</gene>
<evidence type="ECO:0008006" key="11">
    <source>
        <dbReference type="Google" id="ProtNLM"/>
    </source>
</evidence>
<feature type="compositionally biased region" description="Low complexity" evidence="6">
    <location>
        <begin position="238"/>
        <end position="250"/>
    </location>
</feature>
<evidence type="ECO:0000259" key="7">
    <source>
        <dbReference type="PROSITE" id="PS50011"/>
    </source>
</evidence>
<evidence type="ECO:0000256" key="1">
    <source>
        <dbReference type="ARBA" id="ARBA00022527"/>
    </source>
</evidence>
<feature type="domain" description="POLO box" evidence="8">
    <location>
        <begin position="395"/>
        <end position="484"/>
    </location>
</feature>
<dbReference type="GeneID" id="24920369"/>
<evidence type="ECO:0000313" key="10">
    <source>
        <dbReference type="Proteomes" id="UP000008312"/>
    </source>
</evidence>
<dbReference type="InterPro" id="IPR000719">
    <property type="entry name" value="Prot_kinase_dom"/>
</dbReference>
<proteinExistence type="predicted"/>
<dbReference type="PROSITE" id="PS50011">
    <property type="entry name" value="PROTEIN_KINASE_DOM"/>
    <property type="match status" value="1"/>
</dbReference>
<protein>
    <recommendedName>
        <fullName evidence="11">Polo kinase</fullName>
    </recommendedName>
</protein>
<dbReference type="PANTHER" id="PTHR24345:SF0">
    <property type="entry name" value="CELL CYCLE SERINE_THREONINE-PROTEIN KINASE CDC5_MSD2"/>
    <property type="match status" value="1"/>
</dbReference>
<accession>D8M5N7</accession>
<keyword evidence="3" id="KW-0547">Nucleotide-binding</keyword>
<evidence type="ECO:0000256" key="6">
    <source>
        <dbReference type="SAM" id="MobiDB-lite"/>
    </source>
</evidence>
<keyword evidence="10" id="KW-1185">Reference proteome</keyword>
<dbReference type="AlphaFoldDB" id="D8M5N7"/>
<dbReference type="EMBL" id="FN668661">
    <property type="protein sequence ID" value="CBK23376.2"/>
    <property type="molecule type" value="Genomic_DNA"/>
</dbReference>